<accession>A9U7B9</accession>
<reference evidence="9" key="1">
    <citation type="journal article" date="2008" name="Science">
        <title>The Physcomitrella genome reveals evolutionary insights into the conquest of land by plants.</title>
        <authorList>
            <person name="Rensing S."/>
            <person name="Lang D."/>
            <person name="Zimmer A."/>
            <person name="Terry A."/>
            <person name="Salamov A."/>
            <person name="Shapiro H."/>
            <person name="Nishiyama T."/>
            <person name="Perroud P.-F."/>
            <person name="Lindquist E."/>
            <person name="Kamisugi Y."/>
            <person name="Tanahashi T."/>
            <person name="Sakakibara K."/>
            <person name="Fujita T."/>
            <person name="Oishi K."/>
            <person name="Shin-I T."/>
            <person name="Kuroki Y."/>
            <person name="Toyoda A."/>
            <person name="Suzuki Y."/>
            <person name="Hashimoto A."/>
            <person name="Yamaguchi K."/>
            <person name="Sugano A."/>
            <person name="Kohara Y."/>
            <person name="Fujiyama A."/>
            <person name="Anterola A."/>
            <person name="Aoki S."/>
            <person name="Ashton N."/>
            <person name="Barbazuk W.B."/>
            <person name="Barker E."/>
            <person name="Bennetzen J."/>
            <person name="Bezanilla M."/>
            <person name="Blankenship R."/>
            <person name="Cho S.H."/>
            <person name="Dutcher S."/>
            <person name="Estelle M."/>
            <person name="Fawcett J.A."/>
            <person name="Gundlach H."/>
            <person name="Hanada K."/>
            <person name="Heyl A."/>
            <person name="Hicks K.A."/>
            <person name="Hugh J."/>
            <person name="Lohr M."/>
            <person name="Mayer K."/>
            <person name="Melkozernov A."/>
            <person name="Murata T."/>
            <person name="Nelson D."/>
            <person name="Pils B."/>
            <person name="Prigge M."/>
            <person name="Reiss B."/>
            <person name="Renner T."/>
            <person name="Rombauts S."/>
            <person name="Rushton P."/>
            <person name="Sanderfoot A."/>
            <person name="Schween G."/>
            <person name="Shiu S.-H."/>
            <person name="Stueber K."/>
            <person name="Theodoulou F.L."/>
            <person name="Tu H."/>
            <person name="Van de Peer Y."/>
            <person name="Verrier P.J."/>
            <person name="Waters E."/>
            <person name="Wood A."/>
            <person name="Yang L."/>
            <person name="Cove D."/>
            <person name="Cuming A."/>
            <person name="Hasebe M."/>
            <person name="Lucas S."/>
            <person name="Mishler D.B."/>
            <person name="Reski R."/>
            <person name="Grigoriev I."/>
            <person name="Quatrano R.S."/>
            <person name="Boore J.L."/>
        </authorList>
    </citation>
    <scope>NUCLEOTIDE SEQUENCE [LARGE SCALE GENOMIC DNA]</scope>
</reference>
<evidence type="ECO:0000256" key="6">
    <source>
        <dbReference type="ARBA" id="ARBA00023136"/>
    </source>
</evidence>
<keyword evidence="5" id="KW-1133">Transmembrane helix</keyword>
<keyword evidence="3" id="KW-0997">Cell inner membrane</keyword>
<keyword evidence="2" id="KW-1003">Cell membrane</keyword>
<evidence type="ECO:0000256" key="4">
    <source>
        <dbReference type="ARBA" id="ARBA00022692"/>
    </source>
</evidence>
<feature type="compositionally biased region" description="Basic residues" evidence="7">
    <location>
        <begin position="133"/>
        <end position="145"/>
    </location>
</feature>
<evidence type="ECO:0000259" key="8">
    <source>
        <dbReference type="Pfam" id="PF06808"/>
    </source>
</evidence>
<gene>
    <name evidence="9" type="ORF">PHYPADRAFT_103808</name>
</gene>
<evidence type="ECO:0000256" key="2">
    <source>
        <dbReference type="ARBA" id="ARBA00022475"/>
    </source>
</evidence>
<evidence type="ECO:0000256" key="3">
    <source>
        <dbReference type="ARBA" id="ARBA00022519"/>
    </source>
</evidence>
<proteinExistence type="predicted"/>
<dbReference type="EMBL" id="DS546423">
    <property type="protein sequence ID" value="EDQ48434.1"/>
    <property type="molecule type" value="Genomic_DNA"/>
</dbReference>
<sequence>MSGGALTHVLLRFAAQFVGHLRGGLGYANVLSLTLFSGISGSALADAAGPGSMMVKMMDKAGYARSYAAALTASTAIVGPIIPPSVSMIIYALQDENVSEARLPLHRAAPRRPHDVDQQLQGDSRADADRAHRGGHPLRHLHAHRGVGGGRVLRPGLRQVGVPHAAVVGAAGHCGALGHADGLGAAGDGDFGRLCLGADGGGHSAVVAGLELRHGHQGLAADLVERVLHLGGAVGRVDVDQHQADLGRGQLHQHPFGVVVRPDADAVALVQPQAQQRAGQAARLGVQAGIAVAQALVAADQGLAIGLAGRHVGKEIADGLLDQRHIGAALGMAGSERGVLGGHALSPVSSAAPGTGKCSGLPRHGSYCVAA</sequence>
<dbReference type="AlphaFoldDB" id="A9U7B9"/>
<evidence type="ECO:0000313" key="9">
    <source>
        <dbReference type="EMBL" id="EDQ48434.1"/>
    </source>
</evidence>
<dbReference type="PANTHER" id="PTHR33362:SF2">
    <property type="entry name" value="TRAP TRANSPORTER LARGE PERMEASE PROTEIN"/>
    <property type="match status" value="1"/>
</dbReference>
<dbReference type="Pfam" id="PF06808">
    <property type="entry name" value="DctM"/>
    <property type="match status" value="1"/>
</dbReference>
<dbReference type="InterPro" id="IPR004681">
    <property type="entry name" value="TRAP_DctM"/>
</dbReference>
<feature type="domain" description="TRAP C4-dicarboxylate transport system permease DctM subunit" evidence="8">
    <location>
        <begin position="2"/>
        <end position="100"/>
    </location>
</feature>
<keyword evidence="6" id="KW-0472">Membrane</keyword>
<dbReference type="InterPro" id="IPR010656">
    <property type="entry name" value="DctM"/>
</dbReference>
<name>A9U7B9_PHYPA</name>
<organism>
    <name type="scientific">Physcomitrium patens</name>
    <name type="common">Spreading-leaved earth moss</name>
    <name type="synonym">Physcomitrella patens</name>
    <dbReference type="NCBI Taxonomy" id="3218"/>
    <lineage>
        <taxon>Eukaryota</taxon>
        <taxon>Viridiplantae</taxon>
        <taxon>Streptophyta</taxon>
        <taxon>Embryophyta</taxon>
        <taxon>Bryophyta</taxon>
        <taxon>Bryophytina</taxon>
        <taxon>Bryopsida</taxon>
        <taxon>Funariidae</taxon>
        <taxon>Funariales</taxon>
        <taxon>Funariaceae</taxon>
        <taxon>Physcomitrium</taxon>
    </lineage>
</organism>
<dbReference type="GO" id="GO:0005886">
    <property type="term" value="C:plasma membrane"/>
    <property type="evidence" value="ECO:0007669"/>
    <property type="project" value="UniProtKB-SubCell"/>
</dbReference>
<feature type="region of interest" description="Disordered" evidence="7">
    <location>
        <begin position="107"/>
        <end position="147"/>
    </location>
</feature>
<evidence type="ECO:0000256" key="7">
    <source>
        <dbReference type="SAM" id="MobiDB-lite"/>
    </source>
</evidence>
<evidence type="ECO:0000256" key="5">
    <source>
        <dbReference type="ARBA" id="ARBA00022989"/>
    </source>
</evidence>
<protein>
    <submittedName>
        <fullName evidence="9">Predicted protein</fullName>
    </submittedName>
</protein>
<dbReference type="PANTHER" id="PTHR33362">
    <property type="entry name" value="SIALIC ACID TRAP TRANSPORTER PERMEASE PROTEIN SIAT-RELATED"/>
    <property type="match status" value="1"/>
</dbReference>
<keyword evidence="4" id="KW-0812">Transmembrane</keyword>
<comment type="subcellular location">
    <subcellularLocation>
        <location evidence="1">Cell inner membrane</location>
        <topology evidence="1">Multi-pass membrane protein</topology>
    </subcellularLocation>
</comment>
<evidence type="ECO:0000256" key="1">
    <source>
        <dbReference type="ARBA" id="ARBA00004429"/>
    </source>
</evidence>